<evidence type="ECO:0000313" key="16">
    <source>
        <dbReference type="EMBL" id="RFN59608.1"/>
    </source>
</evidence>
<dbReference type="GO" id="GO:0008800">
    <property type="term" value="F:beta-lactamase activity"/>
    <property type="evidence" value="ECO:0007669"/>
    <property type="project" value="UniProtKB-EC"/>
</dbReference>
<dbReference type="AlphaFoldDB" id="A0A3E1QBW0"/>
<dbReference type="InterPro" id="IPR001018">
    <property type="entry name" value="Beta-lactamase_class-B_CS"/>
</dbReference>
<name>A0A3E1QBW0_9FLAO</name>
<dbReference type="InterPro" id="IPR050855">
    <property type="entry name" value="NDM-1-like"/>
</dbReference>
<evidence type="ECO:0000256" key="7">
    <source>
        <dbReference type="ARBA" id="ARBA00022723"/>
    </source>
</evidence>
<accession>A0A3E1QBW0</accession>
<dbReference type="InterPro" id="IPR036866">
    <property type="entry name" value="RibonucZ/Hydroxyglut_hydro"/>
</dbReference>
<feature type="signal peptide" evidence="14">
    <location>
        <begin position="1"/>
        <end position="20"/>
    </location>
</feature>
<keyword evidence="8 14" id="KW-0732">Signal</keyword>
<evidence type="ECO:0000256" key="9">
    <source>
        <dbReference type="ARBA" id="ARBA00022764"/>
    </source>
</evidence>
<evidence type="ECO:0000256" key="8">
    <source>
        <dbReference type="ARBA" id="ARBA00022729"/>
    </source>
</evidence>
<evidence type="ECO:0000256" key="4">
    <source>
        <dbReference type="ARBA" id="ARBA00005250"/>
    </source>
</evidence>
<comment type="subcellular location">
    <subcellularLocation>
        <location evidence="3">Periplasm</location>
    </subcellularLocation>
</comment>
<dbReference type="PROSITE" id="PS00743">
    <property type="entry name" value="BETA_LACTAMASE_B_1"/>
    <property type="match status" value="1"/>
</dbReference>
<dbReference type="GO" id="GO:0042597">
    <property type="term" value="C:periplasmic space"/>
    <property type="evidence" value="ECO:0007669"/>
    <property type="project" value="UniProtKB-SubCell"/>
</dbReference>
<evidence type="ECO:0000313" key="17">
    <source>
        <dbReference type="Proteomes" id="UP000261082"/>
    </source>
</evidence>
<dbReference type="Gene3D" id="3.60.15.10">
    <property type="entry name" value="Ribonuclease Z/Hydroxyacylglutathione hydrolase-like"/>
    <property type="match status" value="1"/>
</dbReference>
<evidence type="ECO:0000256" key="3">
    <source>
        <dbReference type="ARBA" id="ARBA00004418"/>
    </source>
</evidence>
<keyword evidence="11" id="KW-0862">Zinc</keyword>
<sequence>MNIKKTILSLLLLFTTIAFSQTDSGEKINLKVIKASGDVYMLQGKGGNIGLSFGKESILMIDDQYAELSEDILKAVRKISNKPIKMLINTHFHGDHTGGNMAFNKEGAVIFSHEKARERLAGIVNSDQKRIDQSALPMVTFTNNLQFHHNGETIQAFHIENAHTDGDVAIYFPKSNVIHTGDVFFNGKYPYIDTENGGSIDGYIRGLKRIKMMINEDTKVIPGHGDLGTIDDLTFTINMLTDIYKEVRFHYAKEKSLQDIIAMKDITSKYDEQDYGKGFISTDKILTTIYNEIKKTKGPVDNRSMEERLQDKYKQQQKEKKDN</sequence>
<keyword evidence="12" id="KW-0046">Antibiotic resistance</keyword>
<dbReference type="Pfam" id="PF00753">
    <property type="entry name" value="Lactamase_B"/>
    <property type="match status" value="1"/>
</dbReference>
<evidence type="ECO:0000256" key="5">
    <source>
        <dbReference type="ARBA" id="ARBA00011245"/>
    </source>
</evidence>
<feature type="domain" description="Metallo-beta-lactamase" evidence="15">
    <location>
        <begin position="46"/>
        <end position="224"/>
    </location>
</feature>
<dbReference type="InterPro" id="IPR001279">
    <property type="entry name" value="Metallo-B-lactamas"/>
</dbReference>
<feature type="chain" id="PRO_5017718763" description="beta-lactamase" evidence="14">
    <location>
        <begin position="21"/>
        <end position="323"/>
    </location>
</feature>
<protein>
    <recommendedName>
        <fullName evidence="6">beta-lactamase</fullName>
        <ecNumber evidence="6">3.5.2.6</ecNumber>
    </recommendedName>
</protein>
<dbReference type="SMART" id="SM00849">
    <property type="entry name" value="Lactamase_B"/>
    <property type="match status" value="1"/>
</dbReference>
<keyword evidence="17" id="KW-1185">Reference proteome</keyword>
<dbReference type="EC" id="3.5.2.6" evidence="6"/>
<dbReference type="GO" id="GO:0017001">
    <property type="term" value="P:antibiotic catabolic process"/>
    <property type="evidence" value="ECO:0007669"/>
    <property type="project" value="InterPro"/>
</dbReference>
<dbReference type="OrthoDB" id="9769598at2"/>
<keyword evidence="7" id="KW-0479">Metal-binding</keyword>
<evidence type="ECO:0000256" key="14">
    <source>
        <dbReference type="SAM" id="SignalP"/>
    </source>
</evidence>
<dbReference type="PANTHER" id="PTHR42951">
    <property type="entry name" value="METALLO-BETA-LACTAMASE DOMAIN-CONTAINING"/>
    <property type="match status" value="1"/>
</dbReference>
<evidence type="ECO:0000256" key="10">
    <source>
        <dbReference type="ARBA" id="ARBA00022801"/>
    </source>
</evidence>
<dbReference type="PANTHER" id="PTHR42951:SF4">
    <property type="entry name" value="ACYL-COENZYME A THIOESTERASE MBLAC2"/>
    <property type="match status" value="1"/>
</dbReference>
<comment type="subunit">
    <text evidence="5">Monomer.</text>
</comment>
<dbReference type="Proteomes" id="UP000261082">
    <property type="component" value="Unassembled WGS sequence"/>
</dbReference>
<reference evidence="16 17" key="1">
    <citation type="journal article" date="2007" name="Int. J. Syst. Evol. Microbiol.">
        <title>Marixanthomonas ophiurae gen. nov., sp. nov., a marine bacterium of the family Flavobacteriaceae isolated from a deep-sea brittle star.</title>
        <authorList>
            <person name="Romanenko L.A."/>
            <person name="Uchino M."/>
            <person name="Frolova G.M."/>
            <person name="Mikhailov V.V."/>
        </authorList>
    </citation>
    <scope>NUCLEOTIDE SEQUENCE [LARGE SCALE GENOMIC DNA]</scope>
    <source>
        <strain evidence="16 17">KMM 3046</strain>
    </source>
</reference>
<comment type="catalytic activity">
    <reaction evidence="1">
        <text>a beta-lactam + H2O = a substituted beta-amino acid</text>
        <dbReference type="Rhea" id="RHEA:20401"/>
        <dbReference type="ChEBI" id="CHEBI:15377"/>
        <dbReference type="ChEBI" id="CHEBI:35627"/>
        <dbReference type="ChEBI" id="CHEBI:140347"/>
        <dbReference type="EC" id="3.5.2.6"/>
    </reaction>
</comment>
<dbReference type="SUPFAM" id="SSF56281">
    <property type="entry name" value="Metallo-hydrolase/oxidoreductase"/>
    <property type="match status" value="1"/>
</dbReference>
<evidence type="ECO:0000256" key="6">
    <source>
        <dbReference type="ARBA" id="ARBA00012865"/>
    </source>
</evidence>
<comment type="similarity">
    <text evidence="4">Belongs to the metallo-beta-lactamase superfamily. Class-B beta-lactamase family.</text>
</comment>
<evidence type="ECO:0000256" key="13">
    <source>
        <dbReference type="SAM" id="MobiDB-lite"/>
    </source>
</evidence>
<keyword evidence="9" id="KW-0574">Periplasm</keyword>
<comment type="cofactor">
    <cofactor evidence="2">
        <name>Zn(2+)</name>
        <dbReference type="ChEBI" id="CHEBI:29105"/>
    </cofactor>
</comment>
<evidence type="ECO:0000256" key="2">
    <source>
        <dbReference type="ARBA" id="ARBA00001947"/>
    </source>
</evidence>
<keyword evidence="10 16" id="KW-0378">Hydrolase</keyword>
<evidence type="ECO:0000256" key="1">
    <source>
        <dbReference type="ARBA" id="ARBA00001526"/>
    </source>
</evidence>
<comment type="caution">
    <text evidence="16">The sequence shown here is derived from an EMBL/GenBank/DDBJ whole genome shotgun (WGS) entry which is preliminary data.</text>
</comment>
<dbReference type="RefSeq" id="WP_117158669.1">
    <property type="nucleotide sequence ID" value="NZ_QVID01000001.1"/>
</dbReference>
<dbReference type="GO" id="GO:0008270">
    <property type="term" value="F:zinc ion binding"/>
    <property type="evidence" value="ECO:0007669"/>
    <property type="project" value="InterPro"/>
</dbReference>
<proteinExistence type="inferred from homology"/>
<organism evidence="16 17">
    <name type="scientific">Marixanthomonas ophiurae</name>
    <dbReference type="NCBI Taxonomy" id="387659"/>
    <lineage>
        <taxon>Bacteria</taxon>
        <taxon>Pseudomonadati</taxon>
        <taxon>Bacteroidota</taxon>
        <taxon>Flavobacteriia</taxon>
        <taxon>Flavobacteriales</taxon>
        <taxon>Flavobacteriaceae</taxon>
        <taxon>Marixanthomonas</taxon>
    </lineage>
</organism>
<evidence type="ECO:0000259" key="15">
    <source>
        <dbReference type="SMART" id="SM00849"/>
    </source>
</evidence>
<dbReference type="GO" id="GO:0046677">
    <property type="term" value="P:response to antibiotic"/>
    <property type="evidence" value="ECO:0007669"/>
    <property type="project" value="UniProtKB-KW"/>
</dbReference>
<evidence type="ECO:0000256" key="11">
    <source>
        <dbReference type="ARBA" id="ARBA00022833"/>
    </source>
</evidence>
<dbReference type="EMBL" id="QVID01000001">
    <property type="protein sequence ID" value="RFN59608.1"/>
    <property type="molecule type" value="Genomic_DNA"/>
</dbReference>
<feature type="region of interest" description="Disordered" evidence="13">
    <location>
        <begin position="299"/>
        <end position="323"/>
    </location>
</feature>
<dbReference type="CDD" id="cd16282">
    <property type="entry name" value="metallo-hydrolase-like_MBL-fold"/>
    <property type="match status" value="1"/>
</dbReference>
<gene>
    <name evidence="16" type="ORF">DZ858_05990</name>
</gene>
<evidence type="ECO:0000256" key="12">
    <source>
        <dbReference type="ARBA" id="ARBA00023251"/>
    </source>
</evidence>